<dbReference type="STRING" id="36022.A0A1V2L4N3"/>
<dbReference type="GO" id="GO:0055085">
    <property type="term" value="P:transmembrane transport"/>
    <property type="evidence" value="ECO:0007669"/>
    <property type="project" value="InterPro"/>
</dbReference>
<comment type="subcellular location">
    <subcellularLocation>
        <location evidence="1">Membrane</location>
        <topology evidence="1">Multi-pass membrane protein</topology>
    </subcellularLocation>
</comment>
<dbReference type="EMBL" id="MPUK01000006">
    <property type="protein sequence ID" value="ONH66555.1"/>
    <property type="molecule type" value="Genomic_DNA"/>
</dbReference>
<dbReference type="PANTHER" id="PTHR31274">
    <property type="entry name" value="PROTEIN ECM3"/>
    <property type="match status" value="1"/>
</dbReference>
<organism evidence="6 7">
    <name type="scientific">Cyberlindnera fabianii</name>
    <name type="common">Yeast</name>
    <name type="synonym">Hansenula fabianii</name>
    <dbReference type="NCBI Taxonomy" id="36022"/>
    <lineage>
        <taxon>Eukaryota</taxon>
        <taxon>Fungi</taxon>
        <taxon>Dikarya</taxon>
        <taxon>Ascomycota</taxon>
        <taxon>Saccharomycotina</taxon>
        <taxon>Saccharomycetes</taxon>
        <taxon>Phaffomycetales</taxon>
        <taxon>Phaffomycetaceae</taxon>
        <taxon>Cyberlindnera</taxon>
    </lineage>
</organism>
<accession>A0A1V2L4N3</accession>
<feature type="transmembrane region" description="Helical" evidence="5">
    <location>
        <begin position="336"/>
        <end position="358"/>
    </location>
</feature>
<dbReference type="AlphaFoldDB" id="A0A1V2L4N3"/>
<evidence type="ECO:0000256" key="2">
    <source>
        <dbReference type="ARBA" id="ARBA00022692"/>
    </source>
</evidence>
<dbReference type="PANTHER" id="PTHR31274:SF1">
    <property type="entry name" value="AGL149CP"/>
    <property type="match status" value="1"/>
</dbReference>
<dbReference type="Proteomes" id="UP000189513">
    <property type="component" value="Unassembled WGS sequence"/>
</dbReference>
<dbReference type="Pfam" id="PF03547">
    <property type="entry name" value="Mem_trans"/>
    <property type="match status" value="1"/>
</dbReference>
<evidence type="ECO:0000313" key="6">
    <source>
        <dbReference type="EMBL" id="ONH66555.1"/>
    </source>
</evidence>
<evidence type="ECO:0000256" key="1">
    <source>
        <dbReference type="ARBA" id="ARBA00004141"/>
    </source>
</evidence>
<feature type="transmembrane region" description="Helical" evidence="5">
    <location>
        <begin position="370"/>
        <end position="395"/>
    </location>
</feature>
<sequence>MLLPTLIFSKIVTNIGIEDIKQVGIIVLVSVVLYLMGGIITWIIYFITNVPDVWFGGCLSAGLFPNVAELPIAYISTFNSFSDEEVEKGLSYVVMFLTTYCIIQFNFGGIVLIERDFDTERRHLEEEDMTIENTKANSKTTGVSKHTDVMNTSISRTTSIQSNRSHMSNIELRNADTEDISDMISTYHRDDLIEDEVPQWRQLLRFNPLTFIRFFALNLKRPMSIALIVALLCSLIPWLRGLFVNVRQVSYPTAPDAEPPLSFIMDFCDYMANACVPLGILVLGSTLSRLSLSGTTLRFWYTPVLICIGRVVVLPIIGVLFTNRLHQIGWFDNDRILHFVCAISWGLPSATSLIYLTAACADQDGPQMKYLAVVYIVQYAVLGVSLPFLATWTVMKSLSVN</sequence>
<comment type="caution">
    <text evidence="6">The sequence shown here is derived from an EMBL/GenBank/DDBJ whole genome shotgun (WGS) entry which is preliminary data.</text>
</comment>
<reference evidence="7" key="1">
    <citation type="journal article" date="2017" name="Genome Announc.">
        <title>Genome sequences of Cyberlindnera fabianii 65, Pichia kudriavzevii 129, and Saccharomyces cerevisiae 131 isolated from fermented masau fruits in Zimbabwe.</title>
        <authorList>
            <person name="van Rijswijck I.M.H."/>
            <person name="Derks M.F.L."/>
            <person name="Abee T."/>
            <person name="de Ridder D."/>
            <person name="Smid E.J."/>
        </authorList>
    </citation>
    <scope>NUCLEOTIDE SEQUENCE [LARGE SCALE GENOMIC DNA]</scope>
    <source>
        <strain evidence="7">65</strain>
    </source>
</reference>
<feature type="transmembrane region" description="Helical" evidence="5">
    <location>
        <begin position="263"/>
        <end position="287"/>
    </location>
</feature>
<keyword evidence="7" id="KW-1185">Reference proteome</keyword>
<dbReference type="InterPro" id="IPR004776">
    <property type="entry name" value="Mem_transp_PIN-like"/>
</dbReference>
<feature type="transmembrane region" description="Helical" evidence="5">
    <location>
        <begin position="23"/>
        <end position="47"/>
    </location>
</feature>
<evidence type="ECO:0000313" key="7">
    <source>
        <dbReference type="Proteomes" id="UP000189513"/>
    </source>
</evidence>
<evidence type="ECO:0000256" key="4">
    <source>
        <dbReference type="ARBA" id="ARBA00023136"/>
    </source>
</evidence>
<keyword evidence="3 5" id="KW-1133">Transmembrane helix</keyword>
<feature type="transmembrane region" description="Helical" evidence="5">
    <location>
        <begin position="90"/>
        <end position="113"/>
    </location>
</feature>
<feature type="transmembrane region" description="Helical" evidence="5">
    <location>
        <begin position="299"/>
        <end position="321"/>
    </location>
</feature>
<proteinExistence type="predicted"/>
<keyword evidence="2 5" id="KW-0812">Transmembrane</keyword>
<gene>
    <name evidence="6" type="ORF">BON22_3379</name>
</gene>
<protein>
    <submittedName>
        <fullName evidence="6">Protein ECM3</fullName>
    </submittedName>
</protein>
<dbReference type="OMA" id="DYMANAC"/>
<dbReference type="GO" id="GO:0016020">
    <property type="term" value="C:membrane"/>
    <property type="evidence" value="ECO:0007669"/>
    <property type="project" value="UniProtKB-SubCell"/>
</dbReference>
<dbReference type="VEuPathDB" id="FungiDB:BON22_3379"/>
<dbReference type="InterPro" id="IPR040254">
    <property type="entry name" value="Ecm3-like"/>
</dbReference>
<name>A0A1V2L4N3_CYBFA</name>
<keyword evidence="4 5" id="KW-0472">Membrane</keyword>
<evidence type="ECO:0000256" key="3">
    <source>
        <dbReference type="ARBA" id="ARBA00022989"/>
    </source>
</evidence>
<evidence type="ECO:0000256" key="5">
    <source>
        <dbReference type="SAM" id="Phobius"/>
    </source>
</evidence>
<feature type="transmembrane region" description="Helical" evidence="5">
    <location>
        <begin position="223"/>
        <end position="243"/>
    </location>
</feature>